<dbReference type="Proteomes" id="UP001589688">
    <property type="component" value="Unassembled WGS sequence"/>
</dbReference>
<dbReference type="InterPro" id="IPR024269">
    <property type="entry name" value="DUF3791"/>
</dbReference>
<comment type="caution">
    <text evidence="1">The sequence shown here is derived from an EMBL/GenBank/DDBJ whole genome shotgun (WGS) entry which is preliminary data.</text>
</comment>
<name>A0ABV5ZPF7_9BACT</name>
<organism evidence="1 2">
    <name type="scientific">Hallella seregens ATCC 51272</name>
    <dbReference type="NCBI Taxonomy" id="1336250"/>
    <lineage>
        <taxon>Bacteria</taxon>
        <taxon>Pseudomonadati</taxon>
        <taxon>Bacteroidota</taxon>
        <taxon>Bacteroidia</taxon>
        <taxon>Bacteroidales</taxon>
        <taxon>Prevotellaceae</taxon>
        <taxon>Hallella</taxon>
    </lineage>
</organism>
<reference evidence="1 2" key="1">
    <citation type="submission" date="2024-09" db="EMBL/GenBank/DDBJ databases">
        <authorList>
            <person name="Sun Q."/>
            <person name="Mori K."/>
        </authorList>
    </citation>
    <scope>NUCLEOTIDE SEQUENCE [LARGE SCALE GENOMIC DNA]</scope>
    <source>
        <strain evidence="1 2">ATCC 51272</strain>
    </source>
</reference>
<gene>
    <name evidence="1" type="ORF">ACFFK8_10105</name>
</gene>
<dbReference type="RefSeq" id="WP_075261855.1">
    <property type="nucleotide sequence ID" value="NZ_JADU01000021.1"/>
</dbReference>
<sequence>MVPSAKNHAQESRKLQFAVLAIGATAAKLQVSPTVVYNRLQRLGLVRRLLFDCYDTLHAESIDGVVWNVTEALKNWESEEKEEAI</sequence>
<dbReference type="Pfam" id="PF12668">
    <property type="entry name" value="DUF3791"/>
    <property type="match status" value="1"/>
</dbReference>
<protein>
    <submittedName>
        <fullName evidence="1">DUF3791 domain-containing protein</fullName>
    </submittedName>
</protein>
<keyword evidence="2" id="KW-1185">Reference proteome</keyword>
<proteinExistence type="predicted"/>
<accession>A0ABV5ZPF7</accession>
<dbReference type="EMBL" id="JBHLZF010000002">
    <property type="protein sequence ID" value="MFB9898131.1"/>
    <property type="molecule type" value="Genomic_DNA"/>
</dbReference>
<evidence type="ECO:0000313" key="2">
    <source>
        <dbReference type="Proteomes" id="UP001589688"/>
    </source>
</evidence>
<evidence type="ECO:0000313" key="1">
    <source>
        <dbReference type="EMBL" id="MFB9898131.1"/>
    </source>
</evidence>